<dbReference type="PANTHER" id="PTHR36223">
    <property type="entry name" value="BETA-LACTAMASE-TYPE TRANSPEPTIDASE FOLD DOMAIN CONTAINING PROTEIN"/>
    <property type="match status" value="1"/>
</dbReference>
<dbReference type="InterPro" id="IPR057678">
    <property type="entry name" value="DUF7918"/>
</dbReference>
<dbReference type="OrthoDB" id="3364132at2759"/>
<dbReference type="EMBL" id="LAFY01000617">
    <property type="protein sequence ID" value="KJX96447.1"/>
    <property type="molecule type" value="Genomic_DNA"/>
</dbReference>
<name>A0A0F4GHG7_9PEZI</name>
<dbReference type="Pfam" id="PF25534">
    <property type="entry name" value="DUF7918"/>
    <property type="match status" value="1"/>
</dbReference>
<dbReference type="PANTHER" id="PTHR36223:SF1">
    <property type="entry name" value="TRANSCRIPTION ELONGATION FACTOR EAF N-TERMINAL DOMAIN-CONTAINING PROTEIN"/>
    <property type="match status" value="1"/>
</dbReference>
<feature type="domain" description="DUF7918" evidence="1">
    <location>
        <begin position="10"/>
        <end position="225"/>
    </location>
</feature>
<evidence type="ECO:0000313" key="3">
    <source>
        <dbReference type="Proteomes" id="UP000033647"/>
    </source>
</evidence>
<dbReference type="Proteomes" id="UP000033647">
    <property type="component" value="Unassembled WGS sequence"/>
</dbReference>
<evidence type="ECO:0000259" key="1">
    <source>
        <dbReference type="Pfam" id="PF25534"/>
    </source>
</evidence>
<dbReference type="STRING" id="1047168.A0A0F4GHG7"/>
<evidence type="ECO:0000313" key="2">
    <source>
        <dbReference type="EMBL" id="KJX96447.1"/>
    </source>
</evidence>
<dbReference type="AlphaFoldDB" id="A0A0F4GHG7"/>
<sequence>MAILDSFPQVEVTIEVNGQPLQEHRESDLIVDRPRRTLRYVEASNDDIFEIVLTVKKGAVFRGECIAFDVHVDGDYIGGPIFWKGSCDDEDTSQVEDGRIGPRNTVQEFKFSGLDITDADRTLPKEDERLIGVGTILVTFQDCRRVREVKETLQSKKKRKLDTVSEKAVKGRALSHSIEYAASEPRADEAVKIYKTRPVDPQEEENGIEFRYRSLASLRALHIIPMPLSLEERDVTTLSTAEVAELQRRVRDNAEWEERALKIKRERGSPGLTVRVGDREVELVDLTED</sequence>
<comment type="caution">
    <text evidence="2">The sequence shown here is derived from an EMBL/GenBank/DDBJ whole genome shotgun (WGS) entry which is preliminary data.</text>
</comment>
<proteinExistence type="predicted"/>
<accession>A0A0F4GHG7</accession>
<protein>
    <recommendedName>
        <fullName evidence="1">DUF7918 domain-containing protein</fullName>
    </recommendedName>
</protein>
<reference evidence="2 3" key="1">
    <citation type="submission" date="2015-03" db="EMBL/GenBank/DDBJ databases">
        <title>RNA-seq based gene annotation and comparative genomics of four Zymoseptoria species reveal species-specific pathogenicity related genes and transposable element activity.</title>
        <authorList>
            <person name="Grandaubert J."/>
            <person name="Bhattacharyya A."/>
            <person name="Stukenbrock E.H."/>
        </authorList>
    </citation>
    <scope>NUCLEOTIDE SEQUENCE [LARGE SCALE GENOMIC DNA]</scope>
    <source>
        <strain evidence="2 3">Zb18110</strain>
    </source>
</reference>
<keyword evidence="3" id="KW-1185">Reference proteome</keyword>
<organism evidence="2 3">
    <name type="scientific">Zymoseptoria brevis</name>
    <dbReference type="NCBI Taxonomy" id="1047168"/>
    <lineage>
        <taxon>Eukaryota</taxon>
        <taxon>Fungi</taxon>
        <taxon>Dikarya</taxon>
        <taxon>Ascomycota</taxon>
        <taxon>Pezizomycotina</taxon>
        <taxon>Dothideomycetes</taxon>
        <taxon>Dothideomycetidae</taxon>
        <taxon>Mycosphaerellales</taxon>
        <taxon>Mycosphaerellaceae</taxon>
        <taxon>Zymoseptoria</taxon>
    </lineage>
</organism>
<gene>
    <name evidence="2" type="ORF">TI39_contig625g00004</name>
</gene>